<gene>
    <name evidence="1" type="ORF">MCOL2_11672</name>
</gene>
<dbReference type="InterPro" id="IPR036390">
    <property type="entry name" value="WH_DNA-bd_sf"/>
</dbReference>
<dbReference type="Proteomes" id="UP000019241">
    <property type="component" value="Unassembled WGS sequence"/>
</dbReference>
<dbReference type="AlphaFoldDB" id="W7DRK6"/>
<dbReference type="SUPFAM" id="SSF46785">
    <property type="entry name" value="Winged helix' DNA-binding domain"/>
    <property type="match status" value="1"/>
</dbReference>
<dbReference type="Gene3D" id="1.10.10.10">
    <property type="entry name" value="Winged helix-like DNA-binding domain superfamily/Winged helix DNA-binding domain"/>
    <property type="match status" value="1"/>
</dbReference>
<name>W7DRK6_9LIST</name>
<dbReference type="PATRIC" id="fig|1265822.4.peg.2365"/>
<organism evidence="1 2">
    <name type="scientific">Listeria fleischmannii FSL S10-1203</name>
    <dbReference type="NCBI Taxonomy" id="1265822"/>
    <lineage>
        <taxon>Bacteria</taxon>
        <taxon>Bacillati</taxon>
        <taxon>Bacillota</taxon>
        <taxon>Bacilli</taxon>
        <taxon>Bacillales</taxon>
        <taxon>Listeriaceae</taxon>
        <taxon>Listeria</taxon>
    </lineage>
</organism>
<protein>
    <submittedName>
        <fullName evidence="1">Transcriptional regulator</fullName>
    </submittedName>
</protein>
<sequence>MNFNEDGLSEQIHQLNMLQQQYVLRKLRGLSLNSKQARSLNYIFAHPGTIQKGLSTFLGTQDATVTNILKKFRNKRAYPS</sequence>
<reference evidence="1 2" key="1">
    <citation type="submission" date="2012-12" db="EMBL/GenBank/DDBJ databases">
        <title>Novel taxa of Listeriaceae from agricultural environments in the United States.</title>
        <authorList>
            <person name="den Bakker H.C."/>
            <person name="Allred A."/>
            <person name="Warchocki S."/>
            <person name="Wright E.M."/>
            <person name="Burrell A."/>
            <person name="Nightingale K.K."/>
            <person name="Kephart D."/>
            <person name="Wiedmann M."/>
        </authorList>
    </citation>
    <scope>NUCLEOTIDE SEQUENCE [LARGE SCALE GENOMIC DNA]</scope>
    <source>
        <strain evidence="1 2">FSL S10-1203</strain>
    </source>
</reference>
<dbReference type="EMBL" id="AODM01000040">
    <property type="protein sequence ID" value="EUJ52928.1"/>
    <property type="molecule type" value="Genomic_DNA"/>
</dbReference>
<evidence type="ECO:0000313" key="2">
    <source>
        <dbReference type="Proteomes" id="UP000019241"/>
    </source>
</evidence>
<proteinExistence type="predicted"/>
<evidence type="ECO:0000313" key="1">
    <source>
        <dbReference type="EMBL" id="EUJ52928.1"/>
    </source>
</evidence>
<comment type="caution">
    <text evidence="1">The sequence shown here is derived from an EMBL/GenBank/DDBJ whole genome shotgun (WGS) entry which is preliminary data.</text>
</comment>
<dbReference type="InterPro" id="IPR036388">
    <property type="entry name" value="WH-like_DNA-bd_sf"/>
</dbReference>
<accession>W7DRK6</accession>
<dbReference type="RefSeq" id="WP_217177193.1">
    <property type="nucleotide sequence ID" value="NZ_AODM01000040.1"/>
</dbReference>